<accession>A0A8S5USL4</accession>
<dbReference type="EMBL" id="BK016133">
    <property type="protein sequence ID" value="DAF97471.1"/>
    <property type="molecule type" value="Genomic_DNA"/>
</dbReference>
<reference evidence="1" key="1">
    <citation type="journal article" date="2021" name="Proc. Natl. Acad. Sci. U.S.A.">
        <title>A Catalog of Tens of Thousands of Viruses from Human Metagenomes Reveals Hidden Associations with Chronic Diseases.</title>
        <authorList>
            <person name="Tisza M.J."/>
            <person name="Buck C.B."/>
        </authorList>
    </citation>
    <scope>NUCLEOTIDE SEQUENCE</scope>
    <source>
        <strain evidence="1">CtijX18</strain>
    </source>
</reference>
<evidence type="ECO:0000313" key="1">
    <source>
        <dbReference type="EMBL" id="DAF97471.1"/>
    </source>
</evidence>
<proteinExistence type="predicted"/>
<name>A0A8S5USL4_9CAUD</name>
<sequence>MNHRHFKLNQVKARIEGRKSLYKQFRAVSKEELKEEYGVDWPPTKVVVVDDEDNLTPDALKERGANVLTKEEAQKVEEQFSKPNHDLLEKVKAKLDSEELQNSDNPISGMLD</sequence>
<protein>
    <submittedName>
        <fullName evidence="1">Uncharacterized protein</fullName>
    </submittedName>
</protein>
<organism evidence="1">
    <name type="scientific">Myoviridae sp. ctijX18</name>
    <dbReference type="NCBI Taxonomy" id="2825154"/>
    <lineage>
        <taxon>Viruses</taxon>
        <taxon>Duplodnaviria</taxon>
        <taxon>Heunggongvirae</taxon>
        <taxon>Uroviricota</taxon>
        <taxon>Caudoviricetes</taxon>
    </lineage>
</organism>